<dbReference type="SUPFAM" id="SSF51735">
    <property type="entry name" value="NAD(P)-binding Rossmann-fold domains"/>
    <property type="match status" value="1"/>
</dbReference>
<dbReference type="InterPro" id="IPR013149">
    <property type="entry name" value="ADH-like_C"/>
</dbReference>
<organism evidence="8 9">
    <name type="scientific">Leucobacter rhizosphaerae</name>
    <dbReference type="NCBI Taxonomy" id="2932245"/>
    <lineage>
        <taxon>Bacteria</taxon>
        <taxon>Bacillati</taxon>
        <taxon>Actinomycetota</taxon>
        <taxon>Actinomycetes</taxon>
        <taxon>Micrococcales</taxon>
        <taxon>Microbacteriaceae</taxon>
        <taxon>Leucobacter</taxon>
    </lineage>
</organism>
<dbReference type="EMBL" id="CP095043">
    <property type="protein sequence ID" value="UOQ59075.1"/>
    <property type="molecule type" value="Genomic_DNA"/>
</dbReference>
<evidence type="ECO:0000313" key="8">
    <source>
        <dbReference type="EMBL" id="UOQ59075.1"/>
    </source>
</evidence>
<dbReference type="Pfam" id="PF00107">
    <property type="entry name" value="ADH_zinc_N"/>
    <property type="match status" value="1"/>
</dbReference>
<dbReference type="SUPFAM" id="SSF50129">
    <property type="entry name" value="GroES-like"/>
    <property type="match status" value="2"/>
</dbReference>
<dbReference type="InterPro" id="IPR002328">
    <property type="entry name" value="ADH_Zn_CS"/>
</dbReference>
<dbReference type="Gene3D" id="3.40.50.720">
    <property type="entry name" value="NAD(P)-binding Rossmann-like Domain"/>
    <property type="match status" value="1"/>
</dbReference>
<name>A0ABY4FRZ9_9MICO</name>
<dbReference type="PROSITE" id="PS00059">
    <property type="entry name" value="ADH_ZINC"/>
    <property type="match status" value="1"/>
</dbReference>
<keyword evidence="3 6" id="KW-0862">Zinc</keyword>
<accession>A0ABY4FRZ9</accession>
<evidence type="ECO:0000256" key="3">
    <source>
        <dbReference type="ARBA" id="ARBA00022833"/>
    </source>
</evidence>
<comment type="similarity">
    <text evidence="1 6">Belongs to the zinc-containing alcohol dehydrogenase family.</text>
</comment>
<evidence type="ECO:0000256" key="6">
    <source>
        <dbReference type="RuleBase" id="RU361277"/>
    </source>
</evidence>
<dbReference type="Pfam" id="PF08240">
    <property type="entry name" value="ADH_N"/>
    <property type="match status" value="1"/>
</dbReference>
<dbReference type="PANTHER" id="PTHR43880">
    <property type="entry name" value="ALCOHOL DEHYDROGENASE"/>
    <property type="match status" value="1"/>
</dbReference>
<dbReference type="InterPro" id="IPR036291">
    <property type="entry name" value="NAD(P)-bd_dom_sf"/>
</dbReference>
<comment type="cofactor">
    <cofactor evidence="6">
        <name>Zn(2+)</name>
        <dbReference type="ChEBI" id="CHEBI:29105"/>
    </cofactor>
</comment>
<dbReference type="InterPro" id="IPR011032">
    <property type="entry name" value="GroES-like_sf"/>
</dbReference>
<evidence type="ECO:0000313" key="9">
    <source>
        <dbReference type="Proteomes" id="UP000831775"/>
    </source>
</evidence>
<dbReference type="InterPro" id="IPR020843">
    <property type="entry name" value="ER"/>
</dbReference>
<gene>
    <name evidence="8" type="ORF">MUN76_08365</name>
</gene>
<keyword evidence="4" id="KW-0560">Oxidoreductase</keyword>
<keyword evidence="2 6" id="KW-0479">Metal-binding</keyword>
<keyword evidence="5" id="KW-0520">NAD</keyword>
<dbReference type="RefSeq" id="WP_244683900.1">
    <property type="nucleotide sequence ID" value="NZ_CP095043.1"/>
</dbReference>
<sequence>MTATAAVLHEFGGPLQIEEIRFDELERHEVRIRVRASGICRSDLTVAATNHGFPVPLLLGHEVSGVVEEVGAGVQGLSVGDHVVGCPVNHCGRCDSCRSGRPFQCSNHGATQRAAGLPARVTSGGSPATQFIGIGGFATHAVLHENLVVRVPAEVPFEIACLLGCGVSTGLGAVLNTARVQHGDSVLVVGCGGVGLNAIQGARLAGARRIIGLDTNDAALDLALQLGATDVVNAREDDPVARVRAANGGEGVSHAFEVIGLPQTLDTALDALRTGGQVYLVGVQKPDAVLGIPFRHFFAQKSVHGVAMGSSIPHLHIPEYADLYLQGRLQLEPLVANRIALHEVNDGFERLRRGGVARSVIVFD</sequence>
<evidence type="ECO:0000256" key="4">
    <source>
        <dbReference type="ARBA" id="ARBA00023002"/>
    </source>
</evidence>
<dbReference type="SMART" id="SM00829">
    <property type="entry name" value="PKS_ER"/>
    <property type="match status" value="1"/>
</dbReference>
<feature type="domain" description="Enoyl reductase (ER)" evidence="7">
    <location>
        <begin position="12"/>
        <end position="361"/>
    </location>
</feature>
<evidence type="ECO:0000256" key="1">
    <source>
        <dbReference type="ARBA" id="ARBA00008072"/>
    </source>
</evidence>
<proteinExistence type="inferred from homology"/>
<protein>
    <submittedName>
        <fullName evidence="8">Zinc-binding dehydrogenase</fullName>
    </submittedName>
</protein>
<evidence type="ECO:0000259" key="7">
    <source>
        <dbReference type="SMART" id="SM00829"/>
    </source>
</evidence>
<dbReference type="Gene3D" id="3.90.180.10">
    <property type="entry name" value="Medium-chain alcohol dehydrogenases, catalytic domain"/>
    <property type="match status" value="1"/>
</dbReference>
<dbReference type="PANTHER" id="PTHR43880:SF12">
    <property type="entry name" value="ALCOHOL DEHYDROGENASE CLASS-3"/>
    <property type="match status" value="1"/>
</dbReference>
<evidence type="ECO:0000256" key="5">
    <source>
        <dbReference type="ARBA" id="ARBA00023027"/>
    </source>
</evidence>
<evidence type="ECO:0000256" key="2">
    <source>
        <dbReference type="ARBA" id="ARBA00022723"/>
    </source>
</evidence>
<reference evidence="8 9" key="1">
    <citation type="submission" date="2022-04" db="EMBL/GenBank/DDBJ databases">
        <title>Leucobacter sp. isolated from rhizosphere of onion.</title>
        <authorList>
            <person name="Won M."/>
            <person name="Lee C.-M."/>
            <person name="Woen H.-Y."/>
            <person name="Kwon S.-W."/>
        </authorList>
    </citation>
    <scope>NUCLEOTIDE SEQUENCE [LARGE SCALE GENOMIC DNA]</scope>
    <source>
        <strain evidence="8 9">H25R-14</strain>
    </source>
</reference>
<dbReference type="InterPro" id="IPR013154">
    <property type="entry name" value="ADH-like_N"/>
</dbReference>
<dbReference type="Proteomes" id="UP000831775">
    <property type="component" value="Chromosome"/>
</dbReference>
<keyword evidence="9" id="KW-1185">Reference proteome</keyword>